<dbReference type="Gene3D" id="1.25.40.10">
    <property type="entry name" value="Tetratricopeptide repeat domain"/>
    <property type="match status" value="1"/>
</dbReference>
<dbReference type="EMBL" id="BSSV01000007">
    <property type="protein sequence ID" value="GLX86735.1"/>
    <property type="molecule type" value="Genomic_DNA"/>
</dbReference>
<sequence length="312" mass="35857">MKKLLLTSVISASIIAGIFSPKIDAAQEQTIQDVCLLSQLKCLSEIERRQPNEKTRSFEWYQMEMLRHQSLFELERFDELITTLEPWQSYDNLPHSFALSVAIHKAKMLLMLGDKPAATRELNFAVNLLGEITNFNGNPMLIVMMANALLVMGDLERGYQALITLEEKYQRSPDPLLRREMYANLGHFATRLIKREESIHYRKLSLVAAIEVDNTQQIGVAFYNLASAYSDNEQYFEAVTNYQNAIKSARQSLDRATGTKARLRITECYLKIGNYVNAREVLQTVNLYNIPTLDEERYHKLLAELNEKNPVN</sequence>
<reference evidence="1 2" key="1">
    <citation type="submission" date="2023-03" db="EMBL/GenBank/DDBJ databases">
        <title>Thalassotalea loyana LMG 22536T draft genome sequence.</title>
        <authorList>
            <person name="Sawabe T."/>
        </authorList>
    </citation>
    <scope>NUCLEOTIDE SEQUENCE [LARGE SCALE GENOMIC DNA]</scope>
    <source>
        <strain evidence="1 2">LMG 22536</strain>
    </source>
</reference>
<evidence type="ECO:0000313" key="2">
    <source>
        <dbReference type="Proteomes" id="UP001157134"/>
    </source>
</evidence>
<evidence type="ECO:0000313" key="1">
    <source>
        <dbReference type="EMBL" id="GLX86735.1"/>
    </source>
</evidence>
<keyword evidence="2" id="KW-1185">Reference proteome</keyword>
<name>A0ABQ6HGV9_9GAMM</name>
<proteinExistence type="predicted"/>
<dbReference type="InterPro" id="IPR011990">
    <property type="entry name" value="TPR-like_helical_dom_sf"/>
</dbReference>
<comment type="caution">
    <text evidence="1">The sequence shown here is derived from an EMBL/GenBank/DDBJ whole genome shotgun (WGS) entry which is preliminary data.</text>
</comment>
<dbReference type="SUPFAM" id="SSF48452">
    <property type="entry name" value="TPR-like"/>
    <property type="match status" value="1"/>
</dbReference>
<dbReference type="RefSeq" id="WP_284300061.1">
    <property type="nucleotide sequence ID" value="NZ_BSSV01000007.1"/>
</dbReference>
<evidence type="ECO:0008006" key="3">
    <source>
        <dbReference type="Google" id="ProtNLM"/>
    </source>
</evidence>
<dbReference type="Proteomes" id="UP001157134">
    <property type="component" value="Unassembled WGS sequence"/>
</dbReference>
<protein>
    <recommendedName>
        <fullName evidence="3">Tetratricopeptide repeat protein</fullName>
    </recommendedName>
</protein>
<gene>
    <name evidence="1" type="ORF">tloyanaT_29880</name>
</gene>
<organism evidence="1 2">
    <name type="scientific">Thalassotalea loyana</name>
    <dbReference type="NCBI Taxonomy" id="280483"/>
    <lineage>
        <taxon>Bacteria</taxon>
        <taxon>Pseudomonadati</taxon>
        <taxon>Pseudomonadota</taxon>
        <taxon>Gammaproteobacteria</taxon>
        <taxon>Alteromonadales</taxon>
        <taxon>Colwelliaceae</taxon>
        <taxon>Thalassotalea</taxon>
    </lineage>
</organism>
<accession>A0ABQ6HGV9</accession>